<keyword evidence="3" id="KW-1185">Reference proteome</keyword>
<evidence type="ECO:0000313" key="3">
    <source>
        <dbReference type="Proteomes" id="UP000618445"/>
    </source>
</evidence>
<dbReference type="Pfam" id="PF04326">
    <property type="entry name" value="SLFN_AlbA_2"/>
    <property type="match status" value="1"/>
</dbReference>
<evidence type="ECO:0000313" key="2">
    <source>
        <dbReference type="EMBL" id="MBD2315823.1"/>
    </source>
</evidence>
<dbReference type="RefSeq" id="WP_190576200.1">
    <property type="nucleotide sequence ID" value="NZ_CAWPQU010000023.1"/>
</dbReference>
<dbReference type="EMBL" id="JACJQY010000003">
    <property type="protein sequence ID" value="MBD2315823.1"/>
    <property type="molecule type" value="Genomic_DNA"/>
</dbReference>
<keyword evidence="2" id="KW-0547">Nucleotide-binding</keyword>
<feature type="domain" description="Schlafen AlbA-2" evidence="1">
    <location>
        <begin position="37"/>
        <end position="169"/>
    </location>
</feature>
<dbReference type="Proteomes" id="UP000618445">
    <property type="component" value="Unassembled WGS sequence"/>
</dbReference>
<dbReference type="Gene3D" id="3.30.950.30">
    <property type="entry name" value="Schlafen, AAA domain"/>
    <property type="match status" value="1"/>
</dbReference>
<dbReference type="PANTHER" id="PTHR30595:SF6">
    <property type="entry name" value="SCHLAFEN ALBA-2 DOMAIN-CONTAINING PROTEIN"/>
    <property type="match status" value="1"/>
</dbReference>
<name>A0ABR8C6G1_9CYAN</name>
<gene>
    <name evidence="2" type="ORF">H6G05_03045</name>
</gene>
<comment type="caution">
    <text evidence="2">The sequence shown here is derived from an EMBL/GenBank/DDBJ whole genome shotgun (WGS) entry which is preliminary data.</text>
</comment>
<dbReference type="GO" id="GO:0005524">
    <property type="term" value="F:ATP binding"/>
    <property type="evidence" value="ECO:0007669"/>
    <property type="project" value="UniProtKB-KW"/>
</dbReference>
<keyword evidence="2" id="KW-0067">ATP-binding</keyword>
<sequence>MMQYNPPKLAFKEEFARFLENPSRESLRLVLQNQIGEQNELDFKEMWNEKEKTIIAKHILAFANTNSGCIIFGVSEKEDKTFDIKGLANLIDKTEIKNRVKKYIPESVLYDIYDFDYSESEYSKLTGKKFQVLHVNYNPNIIPVLAIAEGDSLRPNAVYIRHNNSSSEANYSQLQSMINKRIEDSRQPTKGRALKEHLSELEALYEKNSRFASIRSPFETSLKADFYKFIDKMIAQKQEIIERIINSSL</sequence>
<dbReference type="InterPro" id="IPR038461">
    <property type="entry name" value="Schlafen_AlbA_2_dom_sf"/>
</dbReference>
<proteinExistence type="predicted"/>
<organism evidence="2 3">
    <name type="scientific">Phormidium tenue FACHB-1050</name>
    <dbReference type="NCBI Taxonomy" id="2692857"/>
    <lineage>
        <taxon>Bacteria</taxon>
        <taxon>Bacillati</taxon>
        <taxon>Cyanobacteriota</taxon>
        <taxon>Cyanophyceae</taxon>
        <taxon>Oscillatoriophycideae</taxon>
        <taxon>Oscillatoriales</taxon>
        <taxon>Oscillatoriaceae</taxon>
        <taxon>Phormidium</taxon>
    </lineage>
</organism>
<protein>
    <submittedName>
        <fullName evidence="2">ATP-binding protein</fullName>
    </submittedName>
</protein>
<evidence type="ECO:0000259" key="1">
    <source>
        <dbReference type="Pfam" id="PF04326"/>
    </source>
</evidence>
<accession>A0ABR8C6G1</accession>
<dbReference type="PANTHER" id="PTHR30595">
    <property type="entry name" value="GLPR-RELATED TRANSCRIPTIONAL REPRESSOR"/>
    <property type="match status" value="1"/>
</dbReference>
<dbReference type="InterPro" id="IPR007421">
    <property type="entry name" value="Schlafen_AlbA_2_dom"/>
</dbReference>
<reference evidence="2 3" key="1">
    <citation type="journal article" date="2020" name="ISME J.">
        <title>Comparative genomics reveals insights into cyanobacterial evolution and habitat adaptation.</title>
        <authorList>
            <person name="Chen M.Y."/>
            <person name="Teng W.K."/>
            <person name="Zhao L."/>
            <person name="Hu C.X."/>
            <person name="Zhou Y.K."/>
            <person name="Han B.P."/>
            <person name="Song L.R."/>
            <person name="Shu W.S."/>
        </authorList>
    </citation>
    <scope>NUCLEOTIDE SEQUENCE [LARGE SCALE GENOMIC DNA]</scope>
    <source>
        <strain evidence="2 3">FACHB-1050</strain>
    </source>
</reference>